<sequence>MSSPKEGYDEPDDVSPAGTSGPELAQDKSKKRPRKVARACDTCRRKKIRCDGSQLRNQPCSNCVAFQYHCTYIEMAKRRGPPKGYVERIQSRLGHMEKLIGQVYIDGSGTATPGDLGSQACPSSPTLANSAAGILAAPSVGDDESLESDAGLTWSDEEVESVPSTISETYYNSIAPPMRLRFFGKSSSALLIQRAINGKKEYTGALPVSAPAPGLPAPSDPPTWETGAKNMVMPKLTFPEEDLGRALIELYFTHWNAVYPLLHRPTFDRAFAARTHLRSSSFGTLYLLVCAAASRFSDDPRVLAEEASSDHSCGWKFFEQVELVRHTLLGPPCIEDLQACCLSAMFLLGSSSPQACWTILGIGIRMAQDVGAHRRKVYGIRLTVEAELWKRAFWILVCLDRRLSCSLGRVCAIHDEDFDLDLPVECDDEYWEHPDPEKAFKQPPDKPSIVSFFISFVKLNDILAFALRTIYSTNKSKVLLGFVGHQWERRVVAQLDSAMNKWLDNIPDHLRWNPNHENHTFFWQSCILYSSHYHVQITIYRPFIPSPSKPSALSYPSLAICTNAARSCSHVFDTYRQRTGGTLPLLQLQAFTAAIVLLLSIWSSKRSGLCTDPAKEMADVVKCMALLKACEKRWHTAGMLWKLLYDLASSPPPKHRSASPDQGGPEQDRVQELDDEVASLLNSIPTVPMLPHTVVGWHQAPLQHQQTGVEDPFALPVRSVDLGQLPLQREVEFTNTAPPNFPPRTTWHSHSSQTSRATPADEPVPEHSSSLDTPLQHHPANYPPDSADTWNGIFGYSADRLAPSPNNPAPAHYNDNFTMASGSFAAAESRLHQTTLQAWAEAPTGFGLNDWGNYLQHHGRRDDCP</sequence>
<accession>A0ACB8BVP7</accession>
<dbReference type="Proteomes" id="UP000790709">
    <property type="component" value="Unassembled WGS sequence"/>
</dbReference>
<name>A0ACB8BVP7_9AGAM</name>
<dbReference type="EMBL" id="MU266340">
    <property type="protein sequence ID" value="KAH7929532.1"/>
    <property type="molecule type" value="Genomic_DNA"/>
</dbReference>
<gene>
    <name evidence="1" type="ORF">BV22DRAFT_1116792</name>
</gene>
<comment type="caution">
    <text evidence="1">The sequence shown here is derived from an EMBL/GenBank/DDBJ whole genome shotgun (WGS) entry which is preliminary data.</text>
</comment>
<keyword evidence="2" id="KW-1185">Reference proteome</keyword>
<evidence type="ECO:0000313" key="2">
    <source>
        <dbReference type="Proteomes" id="UP000790709"/>
    </source>
</evidence>
<protein>
    <submittedName>
        <fullName evidence="1">Uncharacterized protein</fullName>
    </submittedName>
</protein>
<proteinExistence type="predicted"/>
<evidence type="ECO:0000313" key="1">
    <source>
        <dbReference type="EMBL" id="KAH7929532.1"/>
    </source>
</evidence>
<reference evidence="1" key="1">
    <citation type="journal article" date="2021" name="New Phytol.">
        <title>Evolutionary innovations through gain and loss of genes in the ectomycorrhizal Boletales.</title>
        <authorList>
            <person name="Wu G."/>
            <person name="Miyauchi S."/>
            <person name="Morin E."/>
            <person name="Kuo A."/>
            <person name="Drula E."/>
            <person name="Varga T."/>
            <person name="Kohler A."/>
            <person name="Feng B."/>
            <person name="Cao Y."/>
            <person name="Lipzen A."/>
            <person name="Daum C."/>
            <person name="Hundley H."/>
            <person name="Pangilinan J."/>
            <person name="Johnson J."/>
            <person name="Barry K."/>
            <person name="LaButti K."/>
            <person name="Ng V."/>
            <person name="Ahrendt S."/>
            <person name="Min B."/>
            <person name="Choi I.G."/>
            <person name="Park H."/>
            <person name="Plett J.M."/>
            <person name="Magnuson J."/>
            <person name="Spatafora J.W."/>
            <person name="Nagy L.G."/>
            <person name="Henrissat B."/>
            <person name="Grigoriev I.V."/>
            <person name="Yang Z.L."/>
            <person name="Xu J."/>
            <person name="Martin F.M."/>
        </authorList>
    </citation>
    <scope>NUCLEOTIDE SEQUENCE</scope>
    <source>
        <strain evidence="1">KUC20120723A-06</strain>
    </source>
</reference>
<organism evidence="1 2">
    <name type="scientific">Leucogyrophana mollusca</name>
    <dbReference type="NCBI Taxonomy" id="85980"/>
    <lineage>
        <taxon>Eukaryota</taxon>
        <taxon>Fungi</taxon>
        <taxon>Dikarya</taxon>
        <taxon>Basidiomycota</taxon>
        <taxon>Agaricomycotina</taxon>
        <taxon>Agaricomycetes</taxon>
        <taxon>Agaricomycetidae</taxon>
        <taxon>Boletales</taxon>
        <taxon>Boletales incertae sedis</taxon>
        <taxon>Leucogyrophana</taxon>
    </lineage>
</organism>